<proteinExistence type="predicted"/>
<reference evidence="1" key="1">
    <citation type="journal article" date="2011" name="Environ. Microbiol.">
        <title>Time-series analyses of Monterey Bay coastal microbial picoplankton using a 'genome proxy' microarray.</title>
        <authorList>
            <person name="Rich V.I."/>
            <person name="Pham V.D."/>
            <person name="Eppley J."/>
            <person name="Shi Y."/>
            <person name="DeLong E.F."/>
        </authorList>
    </citation>
    <scope>NUCLEOTIDE SEQUENCE</scope>
</reference>
<name>E0XV85_9RHOB</name>
<sequence>MLPRRNGHPQVHRLDTGVLVVNPRVRPMVEAETEPPSPAVFPAGLDARAEHDGPAQIKTVTGPVKAGHRMQLGIERGRSEALPVGLAEADPSLTLVADAEPHSLAERPDAVSQIVAQVSLATRLCPAFKNLPARDRNAGRCLGPADAARLRAAIVQSHIRQPCDQHENCKGSVCHLRLPVSGIRGASDCH</sequence>
<protein>
    <submittedName>
        <fullName evidence="1">Uncharacterized protein</fullName>
    </submittedName>
</protein>
<evidence type="ECO:0000313" key="1">
    <source>
        <dbReference type="EMBL" id="ADI18326.1"/>
    </source>
</evidence>
<dbReference type="EMBL" id="GU474886">
    <property type="protein sequence ID" value="ADI18326.1"/>
    <property type="molecule type" value="Genomic_DNA"/>
</dbReference>
<accession>E0XV85</accession>
<organism evidence="1">
    <name type="scientific">uncultured Rhodobacterales bacterium HF4000_03E16</name>
    <dbReference type="NCBI Taxonomy" id="710785"/>
    <lineage>
        <taxon>Bacteria</taxon>
        <taxon>Pseudomonadati</taxon>
        <taxon>Pseudomonadota</taxon>
        <taxon>Alphaproteobacteria</taxon>
        <taxon>Rhodobacterales</taxon>
        <taxon>environmental samples</taxon>
    </lineage>
</organism>
<dbReference type="AlphaFoldDB" id="E0XV85"/>